<feature type="transmembrane region" description="Helical" evidence="6">
    <location>
        <begin position="33"/>
        <end position="59"/>
    </location>
</feature>
<organism evidence="7 8">
    <name type="scientific">Lysinibacillus fusiformis</name>
    <dbReference type="NCBI Taxonomy" id="28031"/>
    <lineage>
        <taxon>Bacteria</taxon>
        <taxon>Bacillati</taxon>
        <taxon>Bacillota</taxon>
        <taxon>Bacilli</taxon>
        <taxon>Bacillales</taxon>
        <taxon>Bacillaceae</taxon>
        <taxon>Lysinibacillus</taxon>
    </lineage>
</organism>
<dbReference type="PANTHER" id="PTHR23513">
    <property type="entry name" value="INTEGRAL MEMBRANE EFFLUX PROTEIN-RELATED"/>
    <property type="match status" value="1"/>
</dbReference>
<evidence type="ECO:0000256" key="1">
    <source>
        <dbReference type="ARBA" id="ARBA00004651"/>
    </source>
</evidence>
<feature type="transmembrane region" description="Helical" evidence="6">
    <location>
        <begin position="252"/>
        <end position="270"/>
    </location>
</feature>
<feature type="transmembrane region" description="Helical" evidence="6">
    <location>
        <begin position="71"/>
        <end position="93"/>
    </location>
</feature>
<feature type="transmembrane region" description="Helical" evidence="6">
    <location>
        <begin position="343"/>
        <end position="365"/>
    </location>
</feature>
<gene>
    <name evidence="7" type="ORF">BG258_08680</name>
</gene>
<dbReference type="Pfam" id="PF07690">
    <property type="entry name" value="MFS_1"/>
    <property type="match status" value="1"/>
</dbReference>
<proteinExistence type="predicted"/>
<reference evidence="7 8" key="1">
    <citation type="submission" date="2016-09" db="EMBL/GenBank/DDBJ databases">
        <title>Draft genome sequence of the soil isolate, Lysinibacillus fusiformis M5, a potential hypoxanthine producer.</title>
        <authorList>
            <person name="Gallegos-Monterrosa R."/>
            <person name="Maroti G."/>
            <person name="Balint B."/>
            <person name="Kovacs A.T."/>
        </authorList>
    </citation>
    <scope>NUCLEOTIDE SEQUENCE [LARGE SCALE GENOMIC DNA]</scope>
    <source>
        <strain evidence="7 8">M5</strain>
    </source>
</reference>
<feature type="transmembrane region" description="Helical" evidence="6">
    <location>
        <begin position="219"/>
        <end position="240"/>
    </location>
</feature>
<dbReference type="PANTHER" id="PTHR23513:SF19">
    <property type="entry name" value="MAJOR FACILITATOR SUPERFAMILY (MFS) PROFILE DOMAIN-CONTAINING PROTEIN"/>
    <property type="match status" value="1"/>
</dbReference>
<feature type="transmembrane region" description="Helical" evidence="6">
    <location>
        <begin position="371"/>
        <end position="389"/>
    </location>
</feature>
<evidence type="ECO:0000256" key="6">
    <source>
        <dbReference type="SAM" id="Phobius"/>
    </source>
</evidence>
<name>A0A1E4R690_9BACI</name>
<feature type="transmembrane region" description="Helical" evidence="6">
    <location>
        <begin position="167"/>
        <end position="185"/>
    </location>
</feature>
<keyword evidence="2" id="KW-1003">Cell membrane</keyword>
<evidence type="ECO:0000256" key="2">
    <source>
        <dbReference type="ARBA" id="ARBA00022475"/>
    </source>
</evidence>
<comment type="subcellular location">
    <subcellularLocation>
        <location evidence="1">Cell membrane</location>
        <topology evidence="1">Multi-pass membrane protein</topology>
    </subcellularLocation>
</comment>
<dbReference type="OrthoDB" id="2351575at2"/>
<dbReference type="Gene3D" id="1.20.1250.20">
    <property type="entry name" value="MFS general substrate transporter like domains"/>
    <property type="match status" value="1"/>
</dbReference>
<comment type="caution">
    <text evidence="7">The sequence shown here is derived from an EMBL/GenBank/DDBJ whole genome shotgun (WGS) entry which is preliminary data.</text>
</comment>
<protein>
    <submittedName>
        <fullName evidence="7">MFS transporter</fullName>
    </submittedName>
</protein>
<dbReference type="InterPro" id="IPR036259">
    <property type="entry name" value="MFS_trans_sf"/>
</dbReference>
<keyword evidence="4 6" id="KW-1133">Transmembrane helix</keyword>
<feature type="transmembrane region" description="Helical" evidence="6">
    <location>
        <begin position="282"/>
        <end position="299"/>
    </location>
</feature>
<evidence type="ECO:0000256" key="4">
    <source>
        <dbReference type="ARBA" id="ARBA00022989"/>
    </source>
</evidence>
<dbReference type="GO" id="GO:0022857">
    <property type="term" value="F:transmembrane transporter activity"/>
    <property type="evidence" value="ECO:0007669"/>
    <property type="project" value="InterPro"/>
</dbReference>
<keyword evidence="5 6" id="KW-0472">Membrane</keyword>
<dbReference type="AlphaFoldDB" id="A0A1E4R690"/>
<keyword evidence="3 6" id="KW-0812">Transmembrane</keyword>
<evidence type="ECO:0000313" key="7">
    <source>
        <dbReference type="EMBL" id="ODV55974.1"/>
    </source>
</evidence>
<dbReference type="Proteomes" id="UP000094784">
    <property type="component" value="Unassembled WGS sequence"/>
</dbReference>
<dbReference type="RefSeq" id="WP_069481000.1">
    <property type="nucleotide sequence ID" value="NZ_KV766182.1"/>
</dbReference>
<sequence>MKLNRNFSLLLLGQSLANIGDVLYIVSVISTIFLLTGSAIAASFVPFTIASSMFISSLLTPLLVEKLNLKWLLAGSQIAKTILLFILGFMVMGLSAANYYFIFLIIGWIAFFDGCANPIRQTLTPHYVKPEQLLQANGISETITQVIQAGMWFVGSSLLMIMSPQQLIWLVGCLFVMASLLLSLLENVNSHDSTETKGKLEKIKEGWQTLSNTPVLKRIAWIEFLETIAATVWIAAILYVFVKDALNVDEKWWGFINGANFLGLILGSAYCIKFSSVIEKKIGTYIFVGSFASFILTILFSINSIAMISLLLSFCVGLFGQIKQIPQQTVIQTSVSKEQLSTVYTSLGAIGTGIFGIGSLVMGVIADLVGIRLVFVISGLLLATVSVIAHKNKQLFVRNALKQSN</sequence>
<dbReference type="GO" id="GO:0005886">
    <property type="term" value="C:plasma membrane"/>
    <property type="evidence" value="ECO:0007669"/>
    <property type="project" value="UniProtKB-SubCell"/>
</dbReference>
<evidence type="ECO:0000313" key="8">
    <source>
        <dbReference type="Proteomes" id="UP000094784"/>
    </source>
</evidence>
<feature type="transmembrane region" description="Helical" evidence="6">
    <location>
        <begin position="305"/>
        <end position="322"/>
    </location>
</feature>
<dbReference type="SUPFAM" id="SSF103473">
    <property type="entry name" value="MFS general substrate transporter"/>
    <property type="match status" value="1"/>
</dbReference>
<dbReference type="InterPro" id="IPR011701">
    <property type="entry name" value="MFS"/>
</dbReference>
<dbReference type="EMBL" id="MECQ01000001">
    <property type="protein sequence ID" value="ODV55974.1"/>
    <property type="molecule type" value="Genomic_DNA"/>
</dbReference>
<accession>A0A1E4R690</accession>
<evidence type="ECO:0000256" key="5">
    <source>
        <dbReference type="ARBA" id="ARBA00023136"/>
    </source>
</evidence>
<dbReference type="CDD" id="cd06173">
    <property type="entry name" value="MFS_MefA_like"/>
    <property type="match status" value="1"/>
</dbReference>
<evidence type="ECO:0000256" key="3">
    <source>
        <dbReference type="ARBA" id="ARBA00022692"/>
    </source>
</evidence>